<organism evidence="2 3">
    <name type="scientific">Elysia chlorotica</name>
    <name type="common">Eastern emerald elysia</name>
    <name type="synonym">Sea slug</name>
    <dbReference type="NCBI Taxonomy" id="188477"/>
    <lineage>
        <taxon>Eukaryota</taxon>
        <taxon>Metazoa</taxon>
        <taxon>Spiralia</taxon>
        <taxon>Lophotrochozoa</taxon>
        <taxon>Mollusca</taxon>
        <taxon>Gastropoda</taxon>
        <taxon>Heterobranchia</taxon>
        <taxon>Euthyneura</taxon>
        <taxon>Panpulmonata</taxon>
        <taxon>Sacoglossa</taxon>
        <taxon>Placobranchoidea</taxon>
        <taxon>Plakobranchidae</taxon>
        <taxon>Elysia</taxon>
    </lineage>
</organism>
<proteinExistence type="predicted"/>
<dbReference type="AlphaFoldDB" id="A0A433TKL4"/>
<reference evidence="2 3" key="1">
    <citation type="submission" date="2019-01" db="EMBL/GenBank/DDBJ databases">
        <title>A draft genome assembly of the solar-powered sea slug Elysia chlorotica.</title>
        <authorList>
            <person name="Cai H."/>
            <person name="Li Q."/>
            <person name="Fang X."/>
            <person name="Li J."/>
            <person name="Curtis N.E."/>
            <person name="Altenburger A."/>
            <person name="Shibata T."/>
            <person name="Feng M."/>
            <person name="Maeda T."/>
            <person name="Schwartz J.A."/>
            <person name="Shigenobu S."/>
            <person name="Lundholm N."/>
            <person name="Nishiyama T."/>
            <person name="Yang H."/>
            <person name="Hasebe M."/>
            <person name="Li S."/>
            <person name="Pierce S.K."/>
            <person name="Wang J."/>
        </authorList>
    </citation>
    <scope>NUCLEOTIDE SEQUENCE [LARGE SCALE GENOMIC DNA]</scope>
    <source>
        <strain evidence="2">EC2010</strain>
        <tissue evidence="2">Whole organism of an adult</tissue>
    </source>
</reference>
<accession>A0A433TKL4</accession>
<keyword evidence="3" id="KW-1185">Reference proteome</keyword>
<feature type="compositionally biased region" description="Polar residues" evidence="1">
    <location>
        <begin position="206"/>
        <end position="216"/>
    </location>
</feature>
<evidence type="ECO:0000256" key="1">
    <source>
        <dbReference type="SAM" id="MobiDB-lite"/>
    </source>
</evidence>
<dbReference type="OrthoDB" id="6162145at2759"/>
<feature type="region of interest" description="Disordered" evidence="1">
    <location>
        <begin position="291"/>
        <end position="333"/>
    </location>
</feature>
<sequence length="367" mass="40302">MNGFDKEDEEQEVILDIRHSDHDIDQHYQSPVSGAVRDGAALPNRFGMDQHQRYLEAVFGEHKVKVERGTNRREALVVDVDSDDDDDDDDNDVHGTENKGKAKGNMNNGYDNDDEDDDEEEEEEEDEDGNSNKYKYGDGDLDDIVTVYGMSRRDSGIEEKSQHSGNVEGRENMSLFDPINFAGNGGNSVTGNTSRPRKEGLHPRLSVSSSYDTTSKPPDKLGRPVPKPAEALPNGNGISLDLEPTKSPIDSNDKNFIKSLIENSGGVRVFPLDAGTSQVSFLNGNYRPKEQASLTDQTGRNIPRGPVSDNGMDSPGARVPPDPLPRGSPALRRVRAIKVPPADSDFKNGGFHATDTEFESFVELTDL</sequence>
<evidence type="ECO:0000313" key="3">
    <source>
        <dbReference type="Proteomes" id="UP000271974"/>
    </source>
</evidence>
<comment type="caution">
    <text evidence="2">The sequence shown here is derived from an EMBL/GenBank/DDBJ whole genome shotgun (WGS) entry which is preliminary data.</text>
</comment>
<name>A0A433TKL4_ELYCH</name>
<feature type="region of interest" description="Disordered" evidence="1">
    <location>
        <begin position="68"/>
        <end position="252"/>
    </location>
</feature>
<feature type="region of interest" description="Disordered" evidence="1">
    <location>
        <begin position="1"/>
        <end position="36"/>
    </location>
</feature>
<feature type="compositionally biased region" description="Acidic residues" evidence="1">
    <location>
        <begin position="80"/>
        <end position="91"/>
    </location>
</feature>
<protein>
    <submittedName>
        <fullName evidence="2">Uncharacterized protein</fullName>
    </submittedName>
</protein>
<dbReference type="EMBL" id="RQTK01000306">
    <property type="protein sequence ID" value="RUS82055.1"/>
    <property type="molecule type" value="Genomic_DNA"/>
</dbReference>
<feature type="compositionally biased region" description="Acidic residues" evidence="1">
    <location>
        <begin position="1"/>
        <end position="13"/>
    </location>
</feature>
<feature type="compositionally biased region" description="Acidic residues" evidence="1">
    <location>
        <begin position="111"/>
        <end position="129"/>
    </location>
</feature>
<gene>
    <name evidence="2" type="ORF">EGW08_010185</name>
</gene>
<feature type="compositionally biased region" description="Basic and acidic residues" evidence="1">
    <location>
        <begin position="15"/>
        <end position="26"/>
    </location>
</feature>
<feature type="compositionally biased region" description="Basic and acidic residues" evidence="1">
    <location>
        <begin position="151"/>
        <end position="162"/>
    </location>
</feature>
<evidence type="ECO:0000313" key="2">
    <source>
        <dbReference type="EMBL" id="RUS82055.1"/>
    </source>
</evidence>
<dbReference type="Proteomes" id="UP000271974">
    <property type="component" value="Unassembled WGS sequence"/>
</dbReference>